<dbReference type="SUPFAM" id="SSF53383">
    <property type="entry name" value="PLP-dependent transferases"/>
    <property type="match status" value="1"/>
</dbReference>
<dbReference type="Gene3D" id="3.90.1150.10">
    <property type="entry name" value="Aspartate Aminotransferase, domain 1"/>
    <property type="match status" value="1"/>
</dbReference>
<dbReference type="Gene3D" id="3.40.640.10">
    <property type="entry name" value="Type I PLP-dependent aspartate aminotransferase-like (Major domain)"/>
    <property type="match status" value="1"/>
</dbReference>
<evidence type="ECO:0000259" key="2">
    <source>
        <dbReference type="Pfam" id="PF00266"/>
    </source>
</evidence>
<keyword evidence="4" id="KW-1185">Reference proteome</keyword>
<reference evidence="3 4" key="1">
    <citation type="journal article" date="2025" name="Microbiol. Resour. Announc.">
        <title>Draft genome sequences for Neonectria magnoliae and Neonectria punicea, canker pathogens of Liriodendron tulipifera and Acer saccharum in West Virginia.</title>
        <authorList>
            <person name="Petronek H.M."/>
            <person name="Kasson M.T."/>
            <person name="Metheny A.M."/>
            <person name="Stauder C.M."/>
            <person name="Lovett B."/>
            <person name="Lynch S.C."/>
            <person name="Garnas J.R."/>
            <person name="Kasson L.R."/>
            <person name="Stajich J.E."/>
        </authorList>
    </citation>
    <scope>NUCLEOTIDE SEQUENCE [LARGE SCALE GENOMIC DNA]</scope>
    <source>
        <strain evidence="3 4">NRRL 64651</strain>
    </source>
</reference>
<evidence type="ECO:0000313" key="3">
    <source>
        <dbReference type="EMBL" id="KAK7424563.1"/>
    </source>
</evidence>
<evidence type="ECO:0000313" key="4">
    <source>
        <dbReference type="Proteomes" id="UP001498421"/>
    </source>
</evidence>
<evidence type="ECO:0000256" key="1">
    <source>
        <dbReference type="ARBA" id="ARBA00022898"/>
    </source>
</evidence>
<proteinExistence type="predicted"/>
<gene>
    <name evidence="3" type="ORF">QQZ08_008573</name>
</gene>
<accession>A0ABR1HV45</accession>
<dbReference type="Proteomes" id="UP001498421">
    <property type="component" value="Unassembled WGS sequence"/>
</dbReference>
<dbReference type="InterPro" id="IPR000192">
    <property type="entry name" value="Aminotrans_V_dom"/>
</dbReference>
<protein>
    <recommendedName>
        <fullName evidence="2">Aminotransferase class V domain-containing protein</fullName>
    </recommendedName>
</protein>
<comment type="caution">
    <text evidence="3">The sequence shown here is derived from an EMBL/GenBank/DDBJ whole genome shotgun (WGS) entry which is preliminary data.</text>
</comment>
<dbReference type="PANTHER" id="PTHR43092">
    <property type="entry name" value="L-CYSTEINE DESULFHYDRASE"/>
    <property type="match status" value="1"/>
</dbReference>
<dbReference type="EMBL" id="JAZAVK010000090">
    <property type="protein sequence ID" value="KAK7424563.1"/>
    <property type="molecule type" value="Genomic_DNA"/>
</dbReference>
<feature type="domain" description="Aminotransferase class V" evidence="2">
    <location>
        <begin position="69"/>
        <end position="333"/>
    </location>
</feature>
<dbReference type="InterPro" id="IPR015424">
    <property type="entry name" value="PyrdxlP-dep_Trfase"/>
</dbReference>
<name>A0ABR1HV45_9HYPO</name>
<dbReference type="InterPro" id="IPR015421">
    <property type="entry name" value="PyrdxlP-dep_Trfase_major"/>
</dbReference>
<dbReference type="Pfam" id="PF00266">
    <property type="entry name" value="Aminotran_5"/>
    <property type="match status" value="1"/>
</dbReference>
<organism evidence="3 4">
    <name type="scientific">Neonectria magnoliae</name>
    <dbReference type="NCBI Taxonomy" id="2732573"/>
    <lineage>
        <taxon>Eukaryota</taxon>
        <taxon>Fungi</taxon>
        <taxon>Dikarya</taxon>
        <taxon>Ascomycota</taxon>
        <taxon>Pezizomycotina</taxon>
        <taxon>Sordariomycetes</taxon>
        <taxon>Hypocreomycetidae</taxon>
        <taxon>Hypocreales</taxon>
        <taxon>Nectriaceae</taxon>
        <taxon>Neonectria</taxon>
    </lineage>
</organism>
<keyword evidence="1" id="KW-0663">Pyridoxal phosphate</keyword>
<sequence length="355" mass="39232">MTIPLDKDPIVLAEKPTDYIRALEGNFRLEIDSSILELSQILGSLPTALFDTTMANSYGDWQIQPDILYLDNGAFGACPIPVSEKQRQIRQRIEENPHDFFERSYITEWQTSREALAGFLNADPAGLVLLQSATYGLNAVIQSLNLNRDDEILTTNHAYSSVCLTLEHVATRKNARVVIAEIPLSVGTPEDILQAVLNRVTPRTRFAVIDHIPGRSGLVFPIRGIVSALDSLNIDTLVDGAHAPGMISVDLKEINAAYYVANCHKWMCTPRGVGFLYVRHDRVHTIKPLVVARSPHVEEKTSYSALEHNFTWQGTNSPSSMMCLPSAIEFLNEVVPGGSCSEDNLQGTWDPGSMS</sequence>
<dbReference type="InterPro" id="IPR015422">
    <property type="entry name" value="PyrdxlP-dep_Trfase_small"/>
</dbReference>
<dbReference type="PANTHER" id="PTHR43092:SF2">
    <property type="entry name" value="HERCYNYLCYSTEINE SULFOXIDE LYASE"/>
    <property type="match status" value="1"/>
</dbReference>